<reference evidence="7 8" key="1">
    <citation type="submission" date="2019-11" db="EMBL/GenBank/DDBJ databases">
        <title>Venturia inaequalis Genome Resource.</title>
        <authorList>
            <person name="Lichtner F.J."/>
        </authorList>
    </citation>
    <scope>NUCLEOTIDE SEQUENCE [LARGE SCALE GENOMIC DNA]</scope>
    <source>
        <strain evidence="7">Bline_iso_100314</strain>
    </source>
</reference>
<dbReference type="PANTHER" id="PTHR16631:SF13">
    <property type="entry name" value="GLUCAN ENDO-1,3-BETA-GLUCOSIDASE EGLC-RELATED"/>
    <property type="match status" value="1"/>
</dbReference>
<dbReference type="Proteomes" id="UP000433883">
    <property type="component" value="Unassembled WGS sequence"/>
</dbReference>
<dbReference type="InterPro" id="IPR017853">
    <property type="entry name" value="GH"/>
</dbReference>
<comment type="caution">
    <text evidence="7">The sequence shown here is derived from an EMBL/GenBank/DDBJ whole genome shotgun (WGS) entry which is preliminary data.</text>
</comment>
<dbReference type="InterPro" id="IPR050732">
    <property type="entry name" value="Beta-glucan_modifiers"/>
</dbReference>
<dbReference type="GO" id="GO:0071555">
    <property type="term" value="P:cell wall organization"/>
    <property type="evidence" value="ECO:0007669"/>
    <property type="project" value="TreeGrafter"/>
</dbReference>
<evidence type="ECO:0000256" key="5">
    <source>
        <dbReference type="ARBA" id="ARBA00022801"/>
    </source>
</evidence>
<name>A0A8H3U8N4_VENIN</name>
<feature type="compositionally biased region" description="Polar residues" evidence="6">
    <location>
        <begin position="797"/>
        <end position="809"/>
    </location>
</feature>
<dbReference type="GO" id="GO:0042973">
    <property type="term" value="F:glucan endo-1,3-beta-D-glucosidase activity"/>
    <property type="evidence" value="ECO:0007669"/>
    <property type="project" value="UniProtKB-EC"/>
</dbReference>
<feature type="compositionally biased region" description="Basic residues" evidence="6">
    <location>
        <begin position="824"/>
        <end position="835"/>
    </location>
</feature>
<gene>
    <name evidence="7" type="ORF">BLS_007419</name>
</gene>
<proteinExistence type="inferred from homology"/>
<feature type="region of interest" description="Disordered" evidence="6">
    <location>
        <begin position="797"/>
        <end position="835"/>
    </location>
</feature>
<dbReference type="SUPFAM" id="SSF50249">
    <property type="entry name" value="Nucleic acid-binding proteins"/>
    <property type="match status" value="1"/>
</dbReference>
<accession>A0A8H3U8N4</accession>
<evidence type="ECO:0000256" key="2">
    <source>
        <dbReference type="ARBA" id="ARBA00004196"/>
    </source>
</evidence>
<evidence type="ECO:0000313" key="8">
    <source>
        <dbReference type="Proteomes" id="UP000433883"/>
    </source>
</evidence>
<feature type="compositionally biased region" description="Polar residues" evidence="6">
    <location>
        <begin position="27"/>
        <end position="36"/>
    </location>
</feature>
<sequence length="835" mass="89870">MAPQSASIQSFFKSSKPGTSLAHAQPVASSQIQTNKPGDGFTAAEVEAVLHPVIDESWVPAQDYEEFEIANIVPGPKCVSIQGRVANFYDQNMPSKKPRAAKGCVKIIVKDDSGALTVSVYMLPSQSTSDERACADEIFLKVRLWYANCTYNLRLGQLVSIWTPHVSNGEHGSFASSQAPLFTSIFPERDRSCHFMIHENSDEGVLCKTPLGYREGQPLAGLMTLKNFVDGGYDVIDGRMLVCVKSVGARKKITNKKGVANELVNINIFDDTAEATLTLWGPSALSACTWEPSKTILFISSPGWRIDRRTYISLTSSTLIDIDPNISDAEWLRTYAERLTRHTNINPPFPYKSFDLQTARESENQILFTFAELDQFIRSSPDSTFTGYLNVMITEINITTLHRRHQLLSNEHCGHPLYSNELTAKCKNCEKDVILEINPKILGTVCDETGALAGGKRIMSSEAWEAIMFAKLLALAALPAASNAFGVLKGFNYGSTDASGVVKDQARFEQEFSTAQNLVGTSGFNSARLYTTIQGGTTNSPISAIPAAISTQTSLLLGIWTSAGQAIVDNEIAALKAAISQYGTAFTDLIVAVSVGSEDLYRNSGYPGASDPGPGANPDVLANYIGQVKAAIAGTSAEGRLVGHVDTWTAFVNSSNNALISAADFLGVDAYPYYESANGNDISNAANLFASAYSQVVAVAQGKPVWVTEAGWPVSGPTVAQAVASPENARSFWTSVGCNQLFDKINVWWFQLDDYPTSPNPAFGVIGTAFSTTPLFDLSCPATTLVTPIISIKVPGASSTGDSHLTPVTGSLVGDPTAQPSRVVSHRKPRRRIAV</sequence>
<feature type="region of interest" description="Disordered" evidence="6">
    <location>
        <begin position="1"/>
        <end position="36"/>
    </location>
</feature>
<evidence type="ECO:0000313" key="7">
    <source>
        <dbReference type="EMBL" id="KAE9965762.1"/>
    </source>
</evidence>
<evidence type="ECO:0000256" key="3">
    <source>
        <dbReference type="ARBA" id="ARBA00008773"/>
    </source>
</evidence>
<evidence type="ECO:0000256" key="6">
    <source>
        <dbReference type="SAM" id="MobiDB-lite"/>
    </source>
</evidence>
<dbReference type="InterPro" id="IPR012340">
    <property type="entry name" value="NA-bd_OB-fold"/>
</dbReference>
<dbReference type="EC" id="3.2.1.39" evidence="4"/>
<dbReference type="SUPFAM" id="SSF51445">
    <property type="entry name" value="(Trans)glycosidases"/>
    <property type="match status" value="1"/>
</dbReference>
<protein>
    <recommendedName>
        <fullName evidence="4">glucan endo-1,3-beta-D-glucosidase</fullName>
        <ecNumber evidence="4">3.2.1.39</ecNumber>
    </recommendedName>
</protein>
<feature type="compositionally biased region" description="Polar residues" evidence="6">
    <location>
        <begin position="1"/>
        <end position="18"/>
    </location>
</feature>
<dbReference type="AlphaFoldDB" id="A0A8H3U8N4"/>
<dbReference type="GO" id="GO:0005576">
    <property type="term" value="C:extracellular region"/>
    <property type="evidence" value="ECO:0007669"/>
    <property type="project" value="TreeGrafter"/>
</dbReference>
<dbReference type="PANTHER" id="PTHR16631">
    <property type="entry name" value="GLUCAN 1,3-BETA-GLUCOSIDASE"/>
    <property type="match status" value="1"/>
</dbReference>
<dbReference type="Gene3D" id="3.20.20.80">
    <property type="entry name" value="Glycosidases"/>
    <property type="match status" value="1"/>
</dbReference>
<dbReference type="GO" id="GO:0009986">
    <property type="term" value="C:cell surface"/>
    <property type="evidence" value="ECO:0007669"/>
    <property type="project" value="TreeGrafter"/>
</dbReference>
<comment type="catalytic activity">
    <reaction evidence="1">
        <text>Hydrolysis of (1-&gt;3)-beta-D-glucosidic linkages in (1-&gt;3)-beta-D-glucans.</text>
        <dbReference type="EC" id="3.2.1.39"/>
    </reaction>
</comment>
<comment type="subcellular location">
    <subcellularLocation>
        <location evidence="2">Cell envelope</location>
    </subcellularLocation>
</comment>
<dbReference type="GO" id="GO:0009277">
    <property type="term" value="C:fungal-type cell wall"/>
    <property type="evidence" value="ECO:0007669"/>
    <property type="project" value="TreeGrafter"/>
</dbReference>
<keyword evidence="5" id="KW-0378">Hydrolase</keyword>
<dbReference type="Gene3D" id="2.40.50.140">
    <property type="entry name" value="Nucleic acid-binding proteins"/>
    <property type="match status" value="1"/>
</dbReference>
<evidence type="ECO:0000256" key="1">
    <source>
        <dbReference type="ARBA" id="ARBA00000382"/>
    </source>
</evidence>
<organism evidence="7 8">
    <name type="scientific">Venturia inaequalis</name>
    <name type="common">Apple scab fungus</name>
    <dbReference type="NCBI Taxonomy" id="5025"/>
    <lineage>
        <taxon>Eukaryota</taxon>
        <taxon>Fungi</taxon>
        <taxon>Dikarya</taxon>
        <taxon>Ascomycota</taxon>
        <taxon>Pezizomycotina</taxon>
        <taxon>Dothideomycetes</taxon>
        <taxon>Pleosporomycetidae</taxon>
        <taxon>Venturiales</taxon>
        <taxon>Venturiaceae</taxon>
        <taxon>Venturia</taxon>
    </lineage>
</organism>
<comment type="similarity">
    <text evidence="3">Belongs to the glycosyl hydrolase 17 family.</text>
</comment>
<dbReference type="EMBL" id="WNWQ01000580">
    <property type="protein sequence ID" value="KAE9965762.1"/>
    <property type="molecule type" value="Genomic_DNA"/>
</dbReference>
<evidence type="ECO:0000256" key="4">
    <source>
        <dbReference type="ARBA" id="ARBA00012780"/>
    </source>
</evidence>